<keyword evidence="2 8" id="KW-0645">Protease</keyword>
<evidence type="ECO:0000313" key="12">
    <source>
        <dbReference type="EMBL" id="PHM38297.1"/>
    </source>
</evidence>
<dbReference type="Gene3D" id="3.10.170.10">
    <property type="match status" value="1"/>
</dbReference>
<name>A0A1N6MVS0_9GAMM</name>
<dbReference type="Pfam" id="PF01447">
    <property type="entry name" value="Peptidase_M4"/>
    <property type="match status" value="1"/>
</dbReference>
<evidence type="ECO:0000256" key="1">
    <source>
        <dbReference type="ARBA" id="ARBA00009388"/>
    </source>
</evidence>
<dbReference type="Pfam" id="PF02868">
    <property type="entry name" value="Peptidase_M4_C"/>
    <property type="match status" value="1"/>
</dbReference>
<evidence type="ECO:0000313" key="13">
    <source>
        <dbReference type="EMBL" id="SIP72839.1"/>
    </source>
</evidence>
<evidence type="ECO:0000256" key="4">
    <source>
        <dbReference type="ARBA" id="ARBA00022801"/>
    </source>
</evidence>
<evidence type="ECO:0000256" key="5">
    <source>
        <dbReference type="ARBA" id="ARBA00022833"/>
    </source>
</evidence>
<dbReference type="Proteomes" id="UP000224871">
    <property type="component" value="Unassembled WGS sequence"/>
</dbReference>
<dbReference type="InterPro" id="IPR032475">
    <property type="entry name" value="Protealysin_N_PP"/>
</dbReference>
<gene>
    <name evidence="13" type="primary">prtS</name>
    <name evidence="12" type="ORF">Xinn_00411</name>
    <name evidence="13" type="ORF">XIS1_1680076</name>
</gene>
<keyword evidence="6 8" id="KW-0482">Metalloprotease</keyword>
<dbReference type="AlphaFoldDB" id="A0A1N6MVS0"/>
<evidence type="ECO:0000256" key="8">
    <source>
        <dbReference type="RuleBase" id="RU366073"/>
    </source>
</evidence>
<dbReference type="GO" id="GO:0004222">
    <property type="term" value="F:metalloendopeptidase activity"/>
    <property type="evidence" value="ECO:0007669"/>
    <property type="project" value="UniProtKB-UniRule"/>
</dbReference>
<keyword evidence="4 8" id="KW-0378">Hydrolase</keyword>
<evidence type="ECO:0000259" key="11">
    <source>
        <dbReference type="Pfam" id="PF16485"/>
    </source>
</evidence>
<dbReference type="GO" id="GO:0006508">
    <property type="term" value="P:proteolysis"/>
    <property type="evidence" value="ECO:0007669"/>
    <property type="project" value="UniProtKB-KW"/>
</dbReference>
<dbReference type="GO" id="GO:0005576">
    <property type="term" value="C:extracellular region"/>
    <property type="evidence" value="ECO:0007669"/>
    <property type="project" value="UniProtKB-SubCell"/>
</dbReference>
<keyword evidence="8" id="KW-0964">Secreted</keyword>
<dbReference type="InterPro" id="IPR001570">
    <property type="entry name" value="Peptidase_M4_C_domain"/>
</dbReference>
<dbReference type="InterPro" id="IPR052759">
    <property type="entry name" value="Metalloprotease_M4"/>
</dbReference>
<evidence type="ECO:0000259" key="10">
    <source>
        <dbReference type="Pfam" id="PF02868"/>
    </source>
</evidence>
<dbReference type="Proteomes" id="UP000196435">
    <property type="component" value="Unassembled WGS sequence"/>
</dbReference>
<comment type="similarity">
    <text evidence="1 8">Belongs to the peptidase M4 family.</text>
</comment>
<reference evidence="14" key="2">
    <citation type="submission" date="2016-12" db="EMBL/GenBank/DDBJ databases">
        <authorList>
            <person name="Gaudriault S."/>
        </authorList>
    </citation>
    <scope>NUCLEOTIDE SEQUENCE [LARGE SCALE GENOMIC DNA]</scope>
    <source>
        <strain evidence="14">HGB1681 (deposited as PTA-6826 in the American Type Culture Collection)</strain>
    </source>
</reference>
<sequence length="364" mass="41461">MKKQEISRCCLIPPFVLEQISNHCDEYTNQHVLKTLDHVYSLMKITDLENASQTEYETESDETIKPNRTIYDAEQKEEFPGGKLVRNEGMPDSDDIAVNEAYEYLGKTHEFYNKIFGRNSLDNRGLKLVATVHYGKNYLNAFWSRKQMVFGDGDGQYFNRFTSAIDVIAHELTHGVIQNEVNLYYAYQSGALNESISDAFGIMVKQYANHQRADESDWLLGKEILGPHFNPENKSDIALRSFIKPGTAFSNDRQVAHMDQYEELPITLDNGGVHIYSGIPNKAFYLLAIALGGYSWERAGKIWYETLLDDDLSSYATFDEFATLTIKSAERLFGKNIAHITSQCWKEVGVLLPKNDSKNINIIS</sequence>
<evidence type="ECO:0000256" key="2">
    <source>
        <dbReference type="ARBA" id="ARBA00022670"/>
    </source>
</evidence>
<dbReference type="SUPFAM" id="SSF55486">
    <property type="entry name" value="Metalloproteases ('zincins'), catalytic domain"/>
    <property type="match status" value="1"/>
</dbReference>
<feature type="active site" description="Proton donor" evidence="7">
    <location>
        <position position="274"/>
    </location>
</feature>
<dbReference type="CDD" id="cd09597">
    <property type="entry name" value="M4_TLP"/>
    <property type="match status" value="1"/>
</dbReference>
<dbReference type="InterPro" id="IPR027268">
    <property type="entry name" value="Peptidase_M4/M1_CTD_sf"/>
</dbReference>
<evidence type="ECO:0000256" key="6">
    <source>
        <dbReference type="ARBA" id="ARBA00023049"/>
    </source>
</evidence>
<dbReference type="Pfam" id="PF16485">
    <property type="entry name" value="PLN_propep"/>
    <property type="match status" value="1"/>
</dbReference>
<keyword evidence="5 8" id="KW-0862">Zinc</keyword>
<dbReference type="PANTHER" id="PTHR43579">
    <property type="match status" value="1"/>
</dbReference>
<feature type="domain" description="Protealysin N-terminal propeptide" evidence="11">
    <location>
        <begin position="11"/>
        <end position="44"/>
    </location>
</feature>
<evidence type="ECO:0000313" key="15">
    <source>
        <dbReference type="Proteomes" id="UP000224871"/>
    </source>
</evidence>
<keyword evidence="15" id="KW-1185">Reference proteome</keyword>
<dbReference type="PANTHER" id="PTHR43579:SF1">
    <property type="entry name" value="NEUTRAL METALLOPROTEINASE"/>
    <property type="match status" value="1"/>
</dbReference>
<keyword evidence="3" id="KW-0479">Metal-binding</keyword>
<dbReference type="RefSeq" id="WP_086956096.1">
    <property type="nucleotide sequence ID" value="NZ_CAWNQC010000223.1"/>
</dbReference>
<feature type="active site" evidence="7">
    <location>
        <position position="171"/>
    </location>
</feature>
<comment type="function">
    <text evidence="8">Extracellular zinc metalloprotease.</text>
</comment>
<dbReference type="GO" id="GO:0046872">
    <property type="term" value="F:metal ion binding"/>
    <property type="evidence" value="ECO:0007669"/>
    <property type="project" value="UniProtKB-UniRule"/>
</dbReference>
<organism evidence="13 14">
    <name type="scientific">Xenorhabdus innexi</name>
    <dbReference type="NCBI Taxonomy" id="290109"/>
    <lineage>
        <taxon>Bacteria</taxon>
        <taxon>Pseudomonadati</taxon>
        <taxon>Pseudomonadota</taxon>
        <taxon>Gammaproteobacteria</taxon>
        <taxon>Enterobacterales</taxon>
        <taxon>Morganellaceae</taxon>
        <taxon>Xenorhabdus</taxon>
    </lineage>
</organism>
<proteinExistence type="inferred from homology"/>
<feature type="domain" description="Peptidase M4" evidence="9">
    <location>
        <begin position="52"/>
        <end position="178"/>
    </location>
</feature>
<comment type="cofactor">
    <cofactor evidence="8">
        <name>Zn(2+)</name>
        <dbReference type="ChEBI" id="CHEBI:29105"/>
    </cofactor>
</comment>
<dbReference type="PRINTS" id="PR00730">
    <property type="entry name" value="THERMOLYSIN"/>
</dbReference>
<comment type="subcellular location">
    <subcellularLocation>
        <location evidence="8">Secreted</location>
    </subcellularLocation>
</comment>
<dbReference type="Gene3D" id="1.10.390.10">
    <property type="entry name" value="Neutral Protease Domain 2"/>
    <property type="match status" value="1"/>
</dbReference>
<protein>
    <recommendedName>
        <fullName evidence="8">Neutral metalloproteinase</fullName>
        <ecNumber evidence="8">3.4.24.-</ecNumber>
    </recommendedName>
</protein>
<dbReference type="EMBL" id="FTLG01000077">
    <property type="protein sequence ID" value="SIP72839.1"/>
    <property type="molecule type" value="Genomic_DNA"/>
</dbReference>
<evidence type="ECO:0000259" key="9">
    <source>
        <dbReference type="Pfam" id="PF01447"/>
    </source>
</evidence>
<accession>A0A1N6MVS0</accession>
<evidence type="ECO:0000256" key="7">
    <source>
        <dbReference type="PIRSR" id="PIRSR623612-1"/>
    </source>
</evidence>
<evidence type="ECO:0000313" key="14">
    <source>
        <dbReference type="Proteomes" id="UP000196435"/>
    </source>
</evidence>
<reference evidence="13" key="1">
    <citation type="submission" date="2016-12" db="EMBL/GenBank/DDBJ databases">
        <authorList>
            <person name="Song W.-J."/>
            <person name="Kurnit D.M."/>
        </authorList>
    </citation>
    <scope>NUCLEOTIDE SEQUENCE [LARGE SCALE GENOMIC DNA]</scope>
    <source>
        <strain evidence="13">HGB1681</strain>
    </source>
</reference>
<dbReference type="InterPro" id="IPR023612">
    <property type="entry name" value="Peptidase_M4"/>
</dbReference>
<dbReference type="InterPro" id="IPR013856">
    <property type="entry name" value="Peptidase_M4_domain"/>
</dbReference>
<feature type="domain" description="Peptidase M4 C-terminal" evidence="10">
    <location>
        <begin position="182"/>
        <end position="350"/>
    </location>
</feature>
<evidence type="ECO:0000256" key="3">
    <source>
        <dbReference type="ARBA" id="ARBA00022723"/>
    </source>
</evidence>
<dbReference type="OrthoDB" id="5378341at2"/>
<dbReference type="EMBL" id="NIBU01000003">
    <property type="protein sequence ID" value="PHM38297.1"/>
    <property type="molecule type" value="Genomic_DNA"/>
</dbReference>
<reference evidence="12 15" key="3">
    <citation type="journal article" date="2017" name="Nat. Microbiol.">
        <title>Natural product diversity associated with the nematode symbionts Photorhabdus and Xenorhabdus.</title>
        <authorList>
            <person name="Tobias N.J."/>
            <person name="Wolff H."/>
            <person name="Djahanschiri B."/>
            <person name="Grundmann F."/>
            <person name="Kronenwerth M."/>
            <person name="Shi Y.M."/>
            <person name="Simonyi S."/>
            <person name="Grun P."/>
            <person name="Shapiro-Ilan D."/>
            <person name="Pidot S.J."/>
            <person name="Stinear T.P."/>
            <person name="Ebersberger I."/>
            <person name="Bode H.B."/>
        </authorList>
    </citation>
    <scope>NUCLEOTIDE SEQUENCE [LARGE SCALE GENOMIC DNA]</scope>
    <source>
        <strain evidence="12 15">DSM 16336</strain>
    </source>
</reference>
<dbReference type="EC" id="3.4.24.-" evidence="8"/>